<name>A0ABP7ECE3_9STAP</name>
<keyword evidence="3" id="KW-0378">Hydrolase</keyword>
<dbReference type="Pfam" id="PF00561">
    <property type="entry name" value="Abhydrolase_1"/>
    <property type="match status" value="1"/>
</dbReference>
<feature type="domain" description="AB hydrolase-1" evidence="2">
    <location>
        <begin position="7"/>
        <end position="118"/>
    </location>
</feature>
<sequence length="235" mass="26525">MTGTGEPIIFLHTGLQTGKAELDLQREYFNQNYQVILPDLRGHGKSISDDFSDYFNRSACDLAETLDALDLRSAHIVGCSLGALVGLVFAKQYSNMVSSLTLSGIMPEKPSDWEKINQNETEQIEQVLKNPDTFNYFDTIHKGNWQALLKITQDPDWYPFNTTSDLSMIHCPTLFIIGEQNVNETIGAIKYPEMNPKIHTAVIPFAGHTVHLDRPEIYNEILEIFLNGFALNNED</sequence>
<evidence type="ECO:0000313" key="3">
    <source>
        <dbReference type="EMBL" id="GAA3716501.1"/>
    </source>
</evidence>
<evidence type="ECO:0000256" key="1">
    <source>
        <dbReference type="ARBA" id="ARBA00008645"/>
    </source>
</evidence>
<comment type="similarity">
    <text evidence="1">Belongs to the AB hydrolase superfamily.</text>
</comment>
<dbReference type="GO" id="GO:0016787">
    <property type="term" value="F:hydrolase activity"/>
    <property type="evidence" value="ECO:0007669"/>
    <property type="project" value="UniProtKB-KW"/>
</dbReference>
<dbReference type="InterPro" id="IPR000073">
    <property type="entry name" value="AB_hydrolase_1"/>
</dbReference>
<organism evidence="3 4">
    <name type="scientific">Salinicoccus jeotgali</name>
    <dbReference type="NCBI Taxonomy" id="381634"/>
    <lineage>
        <taxon>Bacteria</taxon>
        <taxon>Bacillati</taxon>
        <taxon>Bacillota</taxon>
        <taxon>Bacilli</taxon>
        <taxon>Bacillales</taxon>
        <taxon>Staphylococcaceae</taxon>
        <taxon>Salinicoccus</taxon>
    </lineage>
</organism>
<gene>
    <name evidence="3" type="ORF">GCM10022378_03450</name>
</gene>
<dbReference type="PANTHER" id="PTHR43798">
    <property type="entry name" value="MONOACYLGLYCEROL LIPASE"/>
    <property type="match status" value="1"/>
</dbReference>
<evidence type="ECO:0000259" key="2">
    <source>
        <dbReference type="Pfam" id="PF00561"/>
    </source>
</evidence>
<dbReference type="RefSeq" id="WP_344700898.1">
    <property type="nucleotide sequence ID" value="NZ_BAABCK010000012.1"/>
</dbReference>
<dbReference type="Gene3D" id="3.40.50.1820">
    <property type="entry name" value="alpha/beta hydrolase"/>
    <property type="match status" value="1"/>
</dbReference>
<keyword evidence="4" id="KW-1185">Reference proteome</keyword>
<comment type="caution">
    <text evidence="3">The sequence shown here is derived from an EMBL/GenBank/DDBJ whole genome shotgun (WGS) entry which is preliminary data.</text>
</comment>
<accession>A0ABP7ECE3</accession>
<evidence type="ECO:0000313" key="4">
    <source>
        <dbReference type="Proteomes" id="UP001500920"/>
    </source>
</evidence>
<dbReference type="SUPFAM" id="SSF53474">
    <property type="entry name" value="alpha/beta-Hydrolases"/>
    <property type="match status" value="1"/>
</dbReference>
<dbReference type="InterPro" id="IPR029058">
    <property type="entry name" value="AB_hydrolase_fold"/>
</dbReference>
<protein>
    <submittedName>
        <fullName evidence="3">Alpha/beta hydrolase</fullName>
    </submittedName>
</protein>
<dbReference type="PANTHER" id="PTHR43798:SF33">
    <property type="entry name" value="HYDROLASE, PUTATIVE (AFU_ORTHOLOGUE AFUA_2G14860)-RELATED"/>
    <property type="match status" value="1"/>
</dbReference>
<dbReference type="PRINTS" id="PR00111">
    <property type="entry name" value="ABHYDROLASE"/>
</dbReference>
<reference evidence="4" key="1">
    <citation type="journal article" date="2019" name="Int. J. Syst. Evol. Microbiol.">
        <title>The Global Catalogue of Microorganisms (GCM) 10K type strain sequencing project: providing services to taxonomists for standard genome sequencing and annotation.</title>
        <authorList>
            <consortium name="The Broad Institute Genomics Platform"/>
            <consortium name="The Broad Institute Genome Sequencing Center for Infectious Disease"/>
            <person name="Wu L."/>
            <person name="Ma J."/>
        </authorList>
    </citation>
    <scope>NUCLEOTIDE SEQUENCE [LARGE SCALE GENOMIC DNA]</scope>
    <source>
        <strain evidence="4">JCM 16981</strain>
    </source>
</reference>
<proteinExistence type="inferred from homology"/>
<dbReference type="EMBL" id="BAABCK010000012">
    <property type="protein sequence ID" value="GAA3716501.1"/>
    <property type="molecule type" value="Genomic_DNA"/>
</dbReference>
<dbReference type="InterPro" id="IPR050266">
    <property type="entry name" value="AB_hydrolase_sf"/>
</dbReference>
<dbReference type="Proteomes" id="UP001500920">
    <property type="component" value="Unassembled WGS sequence"/>
</dbReference>